<dbReference type="RefSeq" id="WP_021421016.1">
    <property type="nucleotide sequence ID" value="NZ_AP025565.1"/>
</dbReference>
<evidence type="ECO:0000313" key="6">
    <source>
        <dbReference type="EMBL" id="KGJ54269.1"/>
    </source>
</evidence>
<feature type="domain" description="HTH rpiR-type" evidence="4">
    <location>
        <begin position="1"/>
        <end position="76"/>
    </location>
</feature>
<proteinExistence type="predicted"/>
<dbReference type="PANTHER" id="PTHR30514">
    <property type="entry name" value="GLUCOKINASE"/>
    <property type="match status" value="1"/>
</dbReference>
<keyword evidence="1" id="KW-0805">Transcription regulation</keyword>
<dbReference type="Proteomes" id="UP000030008">
    <property type="component" value="Unassembled WGS sequence"/>
</dbReference>
<dbReference type="InterPro" id="IPR047640">
    <property type="entry name" value="RpiR-like"/>
</dbReference>
<dbReference type="SUPFAM" id="SSF46689">
    <property type="entry name" value="Homeodomain-like"/>
    <property type="match status" value="1"/>
</dbReference>
<dbReference type="Gene3D" id="1.10.10.10">
    <property type="entry name" value="Winged helix-like DNA-binding domain superfamily/Winged helix DNA-binding domain"/>
    <property type="match status" value="1"/>
</dbReference>
<keyword evidence="2" id="KW-0238">DNA-binding</keyword>
<gene>
    <name evidence="6" type="ORF">CIAN88_04630</name>
</gene>
<dbReference type="PANTHER" id="PTHR30514:SF21">
    <property type="entry name" value="RPIR-FAMILY TRANSCRIPTIONAL REGULATOR"/>
    <property type="match status" value="1"/>
</dbReference>
<dbReference type="InterPro" id="IPR035472">
    <property type="entry name" value="RpiR-like_SIS"/>
</dbReference>
<sequence length="248" mass="28330">MFIQIDKGIYEKLSEAEKGVIQFLNQNEEKIPYMSITNIAEKTFTSQSTVSRAIQKCGYQGISQLRYAISQQEQMKEHHESSYGVNNILAKSYRESTKTIDNISPVAMLKTIEYIKQAKRIFIFARGFTALIAEEFQMYLQLLGYNAIIVKDVKWMENTERIVTKDDIAFILSLRNSTPELARSARAARMKGAKVITCCCKSPCELEKFSDITIYGHSEQIMKASGMTVYSRIPLLIITRTIIEYIGQ</sequence>
<dbReference type="PROSITE" id="PS51464">
    <property type="entry name" value="SIS"/>
    <property type="match status" value="1"/>
</dbReference>
<dbReference type="CDD" id="cd05013">
    <property type="entry name" value="SIS_RpiR"/>
    <property type="match status" value="1"/>
</dbReference>
<keyword evidence="3" id="KW-0804">Transcription</keyword>
<dbReference type="InterPro" id="IPR009057">
    <property type="entry name" value="Homeodomain-like_sf"/>
</dbReference>
<evidence type="ECO:0000259" key="5">
    <source>
        <dbReference type="PROSITE" id="PS51464"/>
    </source>
</evidence>
<protein>
    <submittedName>
        <fullName evidence="6">RpiR family transcriptional regulator</fullName>
    </submittedName>
</protein>
<evidence type="ECO:0000256" key="2">
    <source>
        <dbReference type="ARBA" id="ARBA00023125"/>
    </source>
</evidence>
<organism evidence="6 7">
    <name type="scientific">Clostridium innocuum</name>
    <dbReference type="NCBI Taxonomy" id="1522"/>
    <lineage>
        <taxon>Bacteria</taxon>
        <taxon>Bacillati</taxon>
        <taxon>Bacillota</taxon>
        <taxon>Clostridia</taxon>
        <taxon>Eubacteriales</taxon>
        <taxon>Clostridiaceae</taxon>
        <taxon>Clostridium</taxon>
    </lineage>
</organism>
<accession>A0A099I8G7</accession>
<evidence type="ECO:0000256" key="3">
    <source>
        <dbReference type="ARBA" id="ARBA00023163"/>
    </source>
</evidence>
<dbReference type="AlphaFoldDB" id="A0A099I8G7"/>
<dbReference type="GO" id="GO:0003700">
    <property type="term" value="F:DNA-binding transcription factor activity"/>
    <property type="evidence" value="ECO:0007669"/>
    <property type="project" value="InterPro"/>
</dbReference>
<dbReference type="InterPro" id="IPR000281">
    <property type="entry name" value="HTH_RpiR"/>
</dbReference>
<dbReference type="InterPro" id="IPR001347">
    <property type="entry name" value="SIS_dom"/>
</dbReference>
<dbReference type="GO" id="GO:1901135">
    <property type="term" value="P:carbohydrate derivative metabolic process"/>
    <property type="evidence" value="ECO:0007669"/>
    <property type="project" value="InterPro"/>
</dbReference>
<evidence type="ECO:0000256" key="1">
    <source>
        <dbReference type="ARBA" id="ARBA00023015"/>
    </source>
</evidence>
<evidence type="ECO:0000259" key="4">
    <source>
        <dbReference type="PROSITE" id="PS51071"/>
    </source>
</evidence>
<dbReference type="InterPro" id="IPR046348">
    <property type="entry name" value="SIS_dom_sf"/>
</dbReference>
<dbReference type="GO" id="GO:0003677">
    <property type="term" value="F:DNA binding"/>
    <property type="evidence" value="ECO:0007669"/>
    <property type="project" value="UniProtKB-KW"/>
</dbReference>
<dbReference type="EMBL" id="JQIF01000018">
    <property type="protein sequence ID" value="KGJ54269.1"/>
    <property type="molecule type" value="Genomic_DNA"/>
</dbReference>
<dbReference type="SUPFAM" id="SSF53697">
    <property type="entry name" value="SIS domain"/>
    <property type="match status" value="1"/>
</dbReference>
<dbReference type="InterPro" id="IPR036388">
    <property type="entry name" value="WH-like_DNA-bd_sf"/>
</dbReference>
<dbReference type="Pfam" id="PF01418">
    <property type="entry name" value="HTH_6"/>
    <property type="match status" value="1"/>
</dbReference>
<dbReference type="PROSITE" id="PS51071">
    <property type="entry name" value="HTH_RPIR"/>
    <property type="match status" value="1"/>
</dbReference>
<name>A0A099I8G7_CLOIN</name>
<dbReference type="Gene3D" id="3.40.50.10490">
    <property type="entry name" value="Glucose-6-phosphate isomerase like protein, domain 1"/>
    <property type="match status" value="1"/>
</dbReference>
<feature type="domain" description="SIS" evidence="5">
    <location>
        <begin position="111"/>
        <end position="248"/>
    </location>
</feature>
<comment type="caution">
    <text evidence="6">The sequence shown here is derived from an EMBL/GenBank/DDBJ whole genome shotgun (WGS) entry which is preliminary data.</text>
</comment>
<dbReference type="GO" id="GO:0097367">
    <property type="term" value="F:carbohydrate derivative binding"/>
    <property type="evidence" value="ECO:0007669"/>
    <property type="project" value="InterPro"/>
</dbReference>
<dbReference type="Pfam" id="PF01380">
    <property type="entry name" value="SIS"/>
    <property type="match status" value="1"/>
</dbReference>
<reference evidence="6 7" key="1">
    <citation type="submission" date="2014-08" db="EMBL/GenBank/DDBJ databases">
        <title>Clostridium innocuum, an unnegligible vancomycin-resistant pathogen causing extra-intestinal infections.</title>
        <authorList>
            <person name="Feng Y."/>
            <person name="Chiu C.-H."/>
        </authorList>
    </citation>
    <scope>NUCLEOTIDE SEQUENCE [LARGE SCALE GENOMIC DNA]</scope>
    <source>
        <strain evidence="6 7">AN88</strain>
    </source>
</reference>
<evidence type="ECO:0000313" key="7">
    <source>
        <dbReference type="Proteomes" id="UP000030008"/>
    </source>
</evidence>